<proteinExistence type="predicted"/>
<evidence type="ECO:0000313" key="1">
    <source>
        <dbReference type="Proteomes" id="UP000095284"/>
    </source>
</evidence>
<sequence length="8" mass="990">MAFYDEKS</sequence>
<reference evidence="2" key="1">
    <citation type="submission" date="2016-11" db="UniProtKB">
        <authorList>
            <consortium name="WormBaseParasite"/>
        </authorList>
    </citation>
    <scope>IDENTIFICATION</scope>
</reference>
<name>A0A1I7SKL3_BURXY</name>
<accession>A0A1I7SKL3</accession>
<evidence type="ECO:0000313" key="2">
    <source>
        <dbReference type="WBParaSite" id="BXY_1359300.1"/>
    </source>
</evidence>
<dbReference type="Proteomes" id="UP000095284">
    <property type="component" value="Unplaced"/>
</dbReference>
<organism evidence="1 2">
    <name type="scientific">Bursaphelenchus xylophilus</name>
    <name type="common">Pinewood nematode worm</name>
    <name type="synonym">Aphelenchoides xylophilus</name>
    <dbReference type="NCBI Taxonomy" id="6326"/>
    <lineage>
        <taxon>Eukaryota</taxon>
        <taxon>Metazoa</taxon>
        <taxon>Ecdysozoa</taxon>
        <taxon>Nematoda</taxon>
        <taxon>Chromadorea</taxon>
        <taxon>Rhabditida</taxon>
        <taxon>Tylenchina</taxon>
        <taxon>Tylenchomorpha</taxon>
        <taxon>Aphelenchoidea</taxon>
        <taxon>Aphelenchoididae</taxon>
        <taxon>Bursaphelenchus</taxon>
    </lineage>
</organism>
<protein>
    <submittedName>
        <fullName evidence="2">Uncharacterized protein</fullName>
    </submittedName>
</protein>
<dbReference type="WBParaSite" id="BXY_1359300.1">
    <property type="protein sequence ID" value="BXY_1359300.1"/>
    <property type="gene ID" value="BXY_1359300"/>
</dbReference>